<reference evidence="10" key="2">
    <citation type="submission" date="2025-09" db="UniProtKB">
        <authorList>
            <consortium name="Ensembl"/>
        </authorList>
    </citation>
    <scope>IDENTIFICATION</scope>
</reference>
<dbReference type="GO" id="GO:0005737">
    <property type="term" value="C:cytoplasm"/>
    <property type="evidence" value="ECO:0007669"/>
    <property type="project" value="UniProtKB-ARBA"/>
</dbReference>
<name>A0A8B9EXL9_9PSIT</name>
<evidence type="ECO:0000256" key="2">
    <source>
        <dbReference type="ARBA" id="ARBA00006826"/>
    </source>
</evidence>
<feature type="domain" description="Calponin-homology (CH)" evidence="9">
    <location>
        <begin position="45"/>
        <end position="150"/>
    </location>
</feature>
<evidence type="ECO:0000256" key="4">
    <source>
        <dbReference type="ARBA" id="ARBA00022490"/>
    </source>
</evidence>
<dbReference type="SUPFAM" id="SSF47576">
    <property type="entry name" value="Calponin-homology domain, CH-domain"/>
    <property type="match status" value="1"/>
</dbReference>
<comment type="similarity">
    <text evidence="2">Belongs to the spectrin family.</text>
</comment>
<dbReference type="GO" id="GO:0003779">
    <property type="term" value="F:actin binding"/>
    <property type="evidence" value="ECO:0007669"/>
    <property type="project" value="UniProtKB-KW"/>
</dbReference>
<dbReference type="InterPro" id="IPR001589">
    <property type="entry name" value="Actinin_actin-bd_CS"/>
</dbReference>
<keyword evidence="6" id="KW-0009">Actin-binding</keyword>
<dbReference type="FunFam" id="1.20.58.60:FF:000135">
    <property type="entry name" value="Spectrin beta chain, non-erythrocytic"/>
    <property type="match status" value="1"/>
</dbReference>
<keyword evidence="11" id="KW-1185">Reference proteome</keyword>
<dbReference type="Gene3D" id="1.20.58.60">
    <property type="match status" value="21"/>
</dbReference>
<dbReference type="GO" id="GO:0051693">
    <property type="term" value="P:actin filament capping"/>
    <property type="evidence" value="ECO:0007669"/>
    <property type="project" value="UniProtKB-KW"/>
</dbReference>
<dbReference type="InterPro" id="IPR018159">
    <property type="entry name" value="Spectrin/alpha-actinin"/>
</dbReference>
<feature type="coiled-coil region" evidence="8">
    <location>
        <begin position="2528"/>
        <end position="2601"/>
    </location>
</feature>
<feature type="coiled-coil region" evidence="8">
    <location>
        <begin position="1471"/>
        <end position="1498"/>
    </location>
</feature>
<dbReference type="InterPro" id="IPR002017">
    <property type="entry name" value="Spectrin_repeat"/>
</dbReference>
<feature type="domain" description="Calponin-homology (CH)" evidence="9">
    <location>
        <begin position="168"/>
        <end position="273"/>
    </location>
</feature>
<dbReference type="FunFam" id="1.20.58.60:FF:000013">
    <property type="entry name" value="Spectrin alpha chain, non-erythrocytic 1"/>
    <property type="match status" value="1"/>
</dbReference>
<protein>
    <recommendedName>
        <fullName evidence="9">Calponin-homology (CH) domain-containing protein</fullName>
    </recommendedName>
</protein>
<dbReference type="CDD" id="cd00176">
    <property type="entry name" value="SPEC"/>
    <property type="match status" value="12"/>
</dbReference>
<evidence type="ECO:0000256" key="6">
    <source>
        <dbReference type="ARBA" id="ARBA00023203"/>
    </source>
</evidence>
<dbReference type="Pfam" id="PF00307">
    <property type="entry name" value="CH"/>
    <property type="match status" value="2"/>
</dbReference>
<dbReference type="FunFam" id="1.20.58.60:FF:000431">
    <property type="entry name" value="Spectrin, beta, non-erythrocytic 5"/>
    <property type="match status" value="1"/>
</dbReference>
<reference evidence="10" key="1">
    <citation type="submission" date="2025-08" db="UniProtKB">
        <authorList>
            <consortium name="Ensembl"/>
        </authorList>
    </citation>
    <scope>IDENTIFICATION</scope>
</reference>
<dbReference type="FunFam" id="1.20.58.60:FF:000277">
    <property type="entry name" value="Spectrin beta chain, non-erythrocytic"/>
    <property type="match status" value="1"/>
</dbReference>
<dbReference type="SUPFAM" id="SSF46966">
    <property type="entry name" value="Spectrin repeat"/>
    <property type="match status" value="21"/>
</dbReference>
<evidence type="ECO:0000256" key="7">
    <source>
        <dbReference type="ARBA" id="ARBA00023212"/>
    </source>
</evidence>
<proteinExistence type="inferred from homology"/>
<dbReference type="SMART" id="SM00033">
    <property type="entry name" value="CH"/>
    <property type="match status" value="2"/>
</dbReference>
<dbReference type="PROSITE" id="PS00019">
    <property type="entry name" value="ACTININ_1"/>
    <property type="match status" value="1"/>
</dbReference>
<comment type="subcellular location">
    <subcellularLocation>
        <location evidence="1">Cytoplasm</location>
        <location evidence="1">Cytoskeleton</location>
    </subcellularLocation>
</comment>
<keyword evidence="8" id="KW-0175">Coiled coil</keyword>
<dbReference type="Proteomes" id="UP000694522">
    <property type="component" value="Unplaced"/>
</dbReference>
<dbReference type="InterPro" id="IPR001715">
    <property type="entry name" value="CH_dom"/>
</dbReference>
<dbReference type="PANTHER" id="PTHR11915">
    <property type="entry name" value="SPECTRIN/FILAMIN RELATED CYTOSKELETAL PROTEIN"/>
    <property type="match status" value="1"/>
</dbReference>
<evidence type="ECO:0000259" key="9">
    <source>
        <dbReference type="PROSITE" id="PS50021"/>
    </source>
</evidence>
<sequence>CHVLPARPRKLLVAFRSWGFSWEQVTMGTEYEKDHIKKLQEQRMSMQKKTFTNWMNNVFFRNNANIEIQDIYTDLKDGISLMQLLELLSGEALPRPNRGKMRVHFLENNSKAITFLKSKVQVKVIGPENIVDGDRTLILGLIWIIILRFQISSIKLDKEEFGGRADVLFANEALLLWCQHKTASYSNVNVKDFSKSWSDGLAFNALIHAHRPDLIHYSSLRQDQPIKNLNNAFDVAEKELGISRLLDAEDVAVPYPDERSIMTYVSLYYHYFSRLKQGQTIQKRLNKVSALLSSELLYEQMVSDLLKWIKQKVTELDDRRFPNTLQEMWLLMANFKTFRTVEKPPKYQEKGMIEAHLFNIRTKQRANNQRPYLPPEGRMLQDVEKHWIILEKAEHSRGKALQKEMLRLERLEQLAQRFLKKAALRESYLEDMKKVIGKQDFWPESVDRMEAASKKLEAIVADVLPRRERFTALDEMATVISQGNYHGKDQIRRQHSQGKMQEILGLLRDIDAITEELKELQALVTSQDCGKQLLEVVDLLQNHSLVDSQITSYDDKLTHITKRTAEISKDSTVKPEVLHAKVQMLRQLYQNLTALSKSRKSQLEEALKLFEFFRDCKEEESWISEKWKLARTATLGKDVSQITASIQKHKALEAECNSHRAVCTDVVRRGLELSQKNPTHQEDILRQTDNLQKLWQQLQDEVADRKSRLQAAALIKQYFADVDEANSWLRERQPLLASKDYGKDESSTEALLHRHLRLEKEIAAYSSEMRRLKEQADIAAEQATKLPFSRTWTTSETAFTGTSTPDVHFLPENILKTQGEIDSFYENLQSMAEVQKKALEEMIGYYRFCSSCEEFQSWMKDKENIFRTLQPQADNVEVMQQKYQGFLTELAAGKGQLGDIENLAAKYGKISPSKYYEIQRWLEEINVRWEHMETLKEEKGSELIGVADVRTFLQDCQSIGVLLQDKMAQLRDLEPGSSPAGLESDKRKLSAIEREVLVIERKIEYLRSVAKSIKDTNPAESRAITEQVENMERLLAKLKLETQKKRDILQHAQNQQSFLQDSRRLLLWAESIREKLSSEEMGVDVASAEQLLKEHQDLLKEIRFVQLEKLGRKVIHEQPSNSRTIDVRQSMERLAEESKELEKMWEQRQKKLQDGLELQKFNREGDRINAALSGHEAFLRGDDLGVRNNAVRSLLKQHQEFEQLLMALKRRIEALNENGVNLIENRHFASHEFNRDAAELLIWMEEKYKIASDESYRDPTNVLRKLKRHEAAEKEMMANEEHFATLIKVKAVLELNLSSFSIQEKMTKLQKKWKELYSKMIERGDKLRQAGQQEQLMELLQDAKEKIEKIEKVLQESETGYDLRSSRDLLKQHRQLENETRELAEKMNAIVSHARKMATNHFNSQRILDETQKYLKRFESLQAPLDERRKLLEAAVDLYEFYHYHDMELNWINERLPIAHSNNCGKSLDVAQNLLQKHKELQAEVNAHKQQVQRVLDKGKAMVVGQHPSAQKISEKRQELMTAWQGLEEACEERMKQLQHSVAFQEFLMNTSDLEAWIAEKYPLVTSKDYGKDEDGTLKLLKKHKALEHEIAIYQNLLKELSESAQTLPLVGFIQHDEVDAPKEQVHLRLQELKELAAARGKKLDETLVLHEYLREYEDLQDWITQQKQTASSEDYGNDYEHVLQLCAKYDTFQLQLEAAEKRVMACQQLKVTKLSLIPDGVAKDMRGVQTQLRNHVALEHELSGNEQQLQELIHSADHVLTHCSKKQVADMKSKQQAIVTNWKALKSKVELRKKLLEQAYKLYQFQAHVWDYFLWTAEIIREMRAKETIRDISTSSLRFTQHQQLLAEIEAREEKYSHVVQLGQSLLQDKETGSKEVIEKLQALSEEKENVYNEWKQKKEWLEKIHQEQMFYKDWDNLDMLLNSQEIYLRSSDLGNSVGEVEQLIRKHEAFEKLLASQDEKARRIEKVGGLEGLKIQHKLNAICERKQQIKDLSQNRREKLQTALLLALFYQNLEEAEGWISERMQKLEDPSIQDPSSLQDKMKLLQKHQVFEAEILANEEIITAVNKKGEALVSKSHPKSGEIRRRVRMLQEHWEKLKRAVAARGKMLEDSRDFLEFLQKVDQVEAWIREKEVMINVGDVGNDYEHCLQLMKKLNEFRGATSGMTVDDAHIRAINALAMKLERQNKEETKTIYERRKQLNEKWNSFHGNLNAYRKKLEGALEIHALIREIDDITERITEKSVLIQALDYGKDVESVENLIRRHEEMEREISVIKSKMEVRNGKDTSLCRWGGRTSYQWQKFNLETKEILDWTQNIRGLMETGGLPKSANEAESMIEEHQERKASITIEGEKMLREGHYAPEAIQSRLQEMEELWEELLASCQDKRSKLQDACKGLHFQRSVENMEKWLEDVENELKAPYSNNDLVVLNSHLKKQEELEEGIAGHRDRLQELVVTAQEFQKEKHFLADELEERVDQLVQRYKSLCDPLQERRGSLEASRLQYQFFRDVDEELAWVHEKLPMASSKDYGQSLATVQSLQEKHQNLENEISSRDALTKAVLSTGQKLVRGGHSASRTIMEHLKELETSVETLKAEAQERRERLMQSYEAHLFLNELLEVEAWLAERSFILETSDYGKNEESTQALLRKLEATKLDMDGFRPRIEKVQETGASLINKDSPESPTILSKLQGILADYKSLLQKAEIQRKCLQEQFQLYQFEREFQLVDAWLSSKQFVAESDDYGQDLDDVEVLEKKFQDFVNEVKPLGHSKVVSLNELASKLQKEGHSKMDIIQKRTKQINEMWEKLCHAIQTRTEVGLQEKLDVNSDLILQPFPSLFQRDLGAIMKELERIRGEAWHLSRTYPQVKENIMERLTDVEECWENLDKKFLERKARLSQAEQVQLYFSDCRELMAWANEMHALVISEELANDVLGAELLIKRHEEYKREIEKQWLKYEEMQRAGGDLMKNGHFMSAEIEEKLLELSELMKKVKESWDMRKELYEENWEIQLLCRELEQAEAWLAAKESFLSDPTYGDSVSEVEELLKKHQDFEKMLAAQEEKFAQLSRKTKVRNRRLMSFLQWILLSAKNIQSTSPILFQCWWFF</sequence>
<dbReference type="GO" id="GO:0016020">
    <property type="term" value="C:membrane"/>
    <property type="evidence" value="ECO:0007669"/>
    <property type="project" value="UniProtKB-ARBA"/>
</dbReference>
<keyword evidence="3" id="KW-0117">Actin capping</keyword>
<keyword evidence="5" id="KW-0677">Repeat</keyword>
<dbReference type="FunFam" id="1.20.58.60:FF:000191">
    <property type="entry name" value="Spectrin, beta, non-erythrocytic 5"/>
    <property type="match status" value="1"/>
</dbReference>
<evidence type="ECO:0000313" key="11">
    <source>
        <dbReference type="Proteomes" id="UP000694522"/>
    </source>
</evidence>
<dbReference type="FunFam" id="1.10.418.10:FF:000001">
    <property type="entry name" value="Actinin alpha 1"/>
    <property type="match status" value="1"/>
</dbReference>
<dbReference type="Gene3D" id="1.10.418.10">
    <property type="entry name" value="Calponin-like domain"/>
    <property type="match status" value="2"/>
</dbReference>
<dbReference type="FunFam" id="1.20.58.60:FF:000011">
    <property type="entry name" value="Spectrin beta chain"/>
    <property type="match status" value="1"/>
</dbReference>
<feature type="coiled-coil region" evidence="8">
    <location>
        <begin position="1191"/>
        <end position="1225"/>
    </location>
</feature>
<dbReference type="FunFam" id="1.20.58.60:FF:000355">
    <property type="entry name" value="Spectrin, beta, non-erythrocytic 5"/>
    <property type="match status" value="1"/>
</dbReference>
<dbReference type="GO" id="GO:0005856">
    <property type="term" value="C:cytoskeleton"/>
    <property type="evidence" value="ECO:0007669"/>
    <property type="project" value="UniProtKB-SubCell"/>
</dbReference>
<organism evidence="10 11">
    <name type="scientific">Amazona collaria</name>
    <name type="common">yellow-billed parrot</name>
    <dbReference type="NCBI Taxonomy" id="241587"/>
    <lineage>
        <taxon>Eukaryota</taxon>
        <taxon>Metazoa</taxon>
        <taxon>Chordata</taxon>
        <taxon>Craniata</taxon>
        <taxon>Vertebrata</taxon>
        <taxon>Euteleostomi</taxon>
        <taxon>Archelosauria</taxon>
        <taxon>Archosauria</taxon>
        <taxon>Dinosauria</taxon>
        <taxon>Saurischia</taxon>
        <taxon>Theropoda</taxon>
        <taxon>Coelurosauria</taxon>
        <taxon>Aves</taxon>
        <taxon>Neognathae</taxon>
        <taxon>Neoaves</taxon>
        <taxon>Telluraves</taxon>
        <taxon>Australaves</taxon>
        <taxon>Psittaciformes</taxon>
        <taxon>Psittacidae</taxon>
        <taxon>Amazona</taxon>
    </lineage>
</organism>
<dbReference type="FunFam" id="1.20.58.60:FF:000259">
    <property type="entry name" value="Spectrin beta, non-erythrocytic 5"/>
    <property type="match status" value="1"/>
</dbReference>
<accession>A0A8B9EXL9</accession>
<feature type="coiled-coil region" evidence="8">
    <location>
        <begin position="1088"/>
        <end position="1151"/>
    </location>
</feature>
<dbReference type="SMART" id="SM00150">
    <property type="entry name" value="SPEC"/>
    <property type="match status" value="24"/>
</dbReference>
<evidence type="ECO:0000256" key="5">
    <source>
        <dbReference type="ARBA" id="ARBA00022737"/>
    </source>
</evidence>
<keyword evidence="7" id="KW-0206">Cytoskeleton</keyword>
<evidence type="ECO:0000256" key="3">
    <source>
        <dbReference type="ARBA" id="ARBA00022467"/>
    </source>
</evidence>
<dbReference type="CDD" id="cd21247">
    <property type="entry name" value="CH_SPTBN5_rpt1"/>
    <property type="match status" value="1"/>
</dbReference>
<feature type="coiled-coil region" evidence="8">
    <location>
        <begin position="2684"/>
        <end position="2718"/>
    </location>
</feature>
<dbReference type="Ensembl" id="ENSACOT00000001738.1">
    <property type="protein sequence ID" value="ENSACOP00000001682.1"/>
    <property type="gene ID" value="ENSACOG00000001163.1"/>
</dbReference>
<evidence type="ECO:0000256" key="8">
    <source>
        <dbReference type="SAM" id="Coils"/>
    </source>
</evidence>
<evidence type="ECO:0000256" key="1">
    <source>
        <dbReference type="ARBA" id="ARBA00004245"/>
    </source>
</evidence>
<keyword evidence="4" id="KW-0963">Cytoplasm</keyword>
<dbReference type="FunFam" id="1.10.418.10:FF:000043">
    <property type="entry name" value="Spectrin beta chain, non-erythrocytic"/>
    <property type="match status" value="1"/>
</dbReference>
<dbReference type="FunFam" id="1.20.58.60:FF:000017">
    <property type="entry name" value="Spectrin alpha chain, non-erythrocytic 1"/>
    <property type="match status" value="1"/>
</dbReference>
<evidence type="ECO:0000313" key="10">
    <source>
        <dbReference type="Ensembl" id="ENSACOP00000001682.1"/>
    </source>
</evidence>
<feature type="coiled-coil region" evidence="8">
    <location>
        <begin position="755"/>
        <end position="782"/>
    </location>
</feature>
<dbReference type="Pfam" id="PF00435">
    <property type="entry name" value="Spectrin"/>
    <property type="match status" value="27"/>
</dbReference>
<feature type="coiled-coil region" evidence="8">
    <location>
        <begin position="3037"/>
        <end position="3064"/>
    </location>
</feature>
<feature type="coiled-coil region" evidence="8">
    <location>
        <begin position="982"/>
        <end position="1055"/>
    </location>
</feature>
<dbReference type="PROSITE" id="PS50021">
    <property type="entry name" value="CH"/>
    <property type="match status" value="2"/>
</dbReference>
<dbReference type="InterPro" id="IPR036872">
    <property type="entry name" value="CH_dom_sf"/>
</dbReference>
<feature type="coiled-coil region" evidence="8">
    <location>
        <begin position="1333"/>
        <end position="1386"/>
    </location>
</feature>